<keyword evidence="9" id="KW-1185">Reference proteome</keyword>
<comment type="function">
    <text evidence="6">Involved in correct processing of both the 5' and 3' ends of 23S rRNA precursor. Processes 30S rRNA precursor transcript even in absence of ribonuclease 3 (Rnc); Rnc processes 30S rRNA into smaller rRNA precursors.</text>
</comment>
<feature type="active site" evidence="6">
    <location>
        <position position="39"/>
    </location>
</feature>
<dbReference type="PANTHER" id="PTHR34276:SF1">
    <property type="entry name" value="MINI-RIBONUCLEASE 3"/>
    <property type="match status" value="1"/>
</dbReference>
<evidence type="ECO:0000313" key="8">
    <source>
        <dbReference type="EMBL" id="MEQ2555050.1"/>
    </source>
</evidence>
<dbReference type="SMART" id="SM00535">
    <property type="entry name" value="RIBOc"/>
    <property type="match status" value="1"/>
</dbReference>
<comment type="similarity">
    <text evidence="6">Belongs to the MrnC RNase family.</text>
</comment>
<name>A0ABV1H5S0_9FIRM</name>
<comment type="subunit">
    <text evidence="6">Homodimer.</text>
</comment>
<protein>
    <recommendedName>
        <fullName evidence="6">Mini-ribonuclease 3</fullName>
        <shortName evidence="6">Mini-3</shortName>
        <shortName evidence="6">Mini-RNase 3</shortName>
        <ecNumber evidence="6">3.1.26.-</ecNumber>
    </recommendedName>
    <alternativeName>
        <fullName evidence="6">Mini-RNase III</fullName>
        <shortName evidence="6">Mini-III</shortName>
    </alternativeName>
</protein>
<keyword evidence="3 6" id="KW-0540">Nuclease</keyword>
<evidence type="ECO:0000256" key="4">
    <source>
        <dbReference type="ARBA" id="ARBA00022759"/>
    </source>
</evidence>
<dbReference type="Pfam" id="PF00636">
    <property type="entry name" value="Ribonuclease_3"/>
    <property type="match status" value="1"/>
</dbReference>
<dbReference type="Proteomes" id="UP001546774">
    <property type="component" value="Unassembled WGS sequence"/>
</dbReference>
<sequence>MEKSLNFEENLTRNIWQNLELAQVEPRQLSPLVLAYIGDSIYDLVIRTYLISLGNMPVNKINRHACRLVKAETQSKLIGILEEQLTENELSVYKRGRNAKSYTSAKNATIGDYRRATGFEALMGYLYLDGQYDRLTKLVHTGLEAIGEWEHHRMEKK</sequence>
<dbReference type="HAMAP" id="MF_01468">
    <property type="entry name" value="RNase_Mini_III"/>
    <property type="match status" value="1"/>
</dbReference>
<dbReference type="InterPro" id="IPR000999">
    <property type="entry name" value="RNase_III_dom"/>
</dbReference>
<evidence type="ECO:0000256" key="3">
    <source>
        <dbReference type="ARBA" id="ARBA00022722"/>
    </source>
</evidence>
<dbReference type="EMBL" id="JBBMFS010000006">
    <property type="protein sequence ID" value="MEQ2555050.1"/>
    <property type="molecule type" value="Genomic_DNA"/>
</dbReference>
<keyword evidence="6" id="KW-0694">RNA-binding</keyword>
<comment type="subcellular location">
    <subcellularLocation>
        <location evidence="6">Cytoplasm</location>
    </subcellularLocation>
</comment>
<evidence type="ECO:0000256" key="1">
    <source>
        <dbReference type="ARBA" id="ARBA00022517"/>
    </source>
</evidence>
<evidence type="ECO:0000313" key="9">
    <source>
        <dbReference type="Proteomes" id="UP001546774"/>
    </source>
</evidence>
<dbReference type="EC" id="3.1.26.-" evidence="6"/>
<feature type="domain" description="RNase III" evidence="7">
    <location>
        <begin position="17"/>
        <end position="151"/>
    </location>
</feature>
<comment type="cofactor">
    <cofactor evidence="6">
        <name>Mg(2+)</name>
        <dbReference type="ChEBI" id="CHEBI:18420"/>
    </cofactor>
</comment>
<keyword evidence="6" id="KW-0963">Cytoplasm</keyword>
<evidence type="ECO:0000259" key="7">
    <source>
        <dbReference type="SMART" id="SM00535"/>
    </source>
</evidence>
<organism evidence="8 9">
    <name type="scientific">Lachnospira intestinalis</name>
    <dbReference type="NCBI Taxonomy" id="3133158"/>
    <lineage>
        <taxon>Bacteria</taxon>
        <taxon>Bacillati</taxon>
        <taxon>Bacillota</taxon>
        <taxon>Clostridia</taxon>
        <taxon>Lachnospirales</taxon>
        <taxon>Lachnospiraceae</taxon>
        <taxon>Lachnospira</taxon>
    </lineage>
</organism>
<dbReference type="InterPro" id="IPR036389">
    <property type="entry name" value="RNase_III_sf"/>
</dbReference>
<dbReference type="PANTHER" id="PTHR34276">
    <property type="entry name" value="MINI-RIBONUCLEASE 3"/>
    <property type="match status" value="1"/>
</dbReference>
<evidence type="ECO:0000256" key="5">
    <source>
        <dbReference type="ARBA" id="ARBA00022801"/>
    </source>
</evidence>
<accession>A0ABV1H5S0</accession>
<dbReference type="SUPFAM" id="SSF69065">
    <property type="entry name" value="RNase III domain-like"/>
    <property type="match status" value="1"/>
</dbReference>
<keyword evidence="4 6" id="KW-0255">Endonuclease</keyword>
<keyword evidence="6" id="KW-0699">rRNA-binding</keyword>
<evidence type="ECO:0000256" key="6">
    <source>
        <dbReference type="HAMAP-Rule" id="MF_01468"/>
    </source>
</evidence>
<gene>
    <name evidence="6" type="primary">mrnC</name>
    <name evidence="8" type="ORF">WMO37_08540</name>
</gene>
<dbReference type="CDD" id="cd00593">
    <property type="entry name" value="RIBOc"/>
    <property type="match status" value="1"/>
</dbReference>
<reference evidence="8" key="1">
    <citation type="submission" date="2024-03" db="EMBL/GenBank/DDBJ databases">
        <title>Human intestinal bacterial collection.</title>
        <authorList>
            <person name="Pauvert C."/>
            <person name="Hitch T.C.A."/>
            <person name="Clavel T."/>
        </authorList>
    </citation>
    <scope>NUCLEOTIDE SEQUENCE [LARGE SCALE GENOMIC DNA]</scope>
    <source>
        <strain evidence="8">CLA-AA-H89B</strain>
    </source>
</reference>
<proteinExistence type="inferred from homology"/>
<comment type="caution">
    <text evidence="8">The sequence shown here is derived from an EMBL/GenBank/DDBJ whole genome shotgun (WGS) entry which is preliminary data.</text>
</comment>
<keyword evidence="2 6" id="KW-0698">rRNA processing</keyword>
<dbReference type="InterPro" id="IPR008226">
    <property type="entry name" value="Mini3_fam"/>
</dbReference>
<keyword evidence="1 6" id="KW-0690">Ribosome biogenesis</keyword>
<dbReference type="Gene3D" id="1.10.1520.10">
    <property type="entry name" value="Ribonuclease III domain"/>
    <property type="match status" value="1"/>
</dbReference>
<keyword evidence="5 6" id="KW-0378">Hydrolase</keyword>
<keyword evidence="6" id="KW-0460">Magnesium</keyword>
<evidence type="ECO:0000256" key="2">
    <source>
        <dbReference type="ARBA" id="ARBA00022552"/>
    </source>
</evidence>